<reference evidence="3 4" key="1">
    <citation type="submission" date="2019-07" db="EMBL/GenBank/DDBJ databases">
        <title>Whole genome shotgun sequence of Brevifollis gellanilyticus NBRC 108608.</title>
        <authorList>
            <person name="Hosoyama A."/>
            <person name="Uohara A."/>
            <person name="Ohji S."/>
            <person name="Ichikawa N."/>
        </authorList>
    </citation>
    <scope>NUCLEOTIDE SEQUENCE [LARGE SCALE GENOMIC DNA]</scope>
    <source>
        <strain evidence="3 4">NBRC 108608</strain>
    </source>
</reference>
<feature type="domain" description="Ketoreductase" evidence="2">
    <location>
        <begin position="11"/>
        <end position="191"/>
    </location>
</feature>
<organism evidence="3 4">
    <name type="scientific">Brevifollis gellanilyticus</name>
    <dbReference type="NCBI Taxonomy" id="748831"/>
    <lineage>
        <taxon>Bacteria</taxon>
        <taxon>Pseudomonadati</taxon>
        <taxon>Verrucomicrobiota</taxon>
        <taxon>Verrucomicrobiia</taxon>
        <taxon>Verrucomicrobiales</taxon>
        <taxon>Verrucomicrobiaceae</taxon>
    </lineage>
</organism>
<dbReference type="CDD" id="cd05233">
    <property type="entry name" value="SDR_c"/>
    <property type="match status" value="1"/>
</dbReference>
<evidence type="ECO:0000313" key="3">
    <source>
        <dbReference type="EMBL" id="GEP46151.1"/>
    </source>
</evidence>
<dbReference type="RefSeq" id="WP_146855754.1">
    <property type="nucleotide sequence ID" value="NZ_BKAG01000073.1"/>
</dbReference>
<dbReference type="PANTHER" id="PTHR42879:SF2">
    <property type="entry name" value="3-OXOACYL-[ACYL-CARRIER-PROTEIN] REDUCTASE FABG"/>
    <property type="match status" value="1"/>
</dbReference>
<evidence type="ECO:0000256" key="1">
    <source>
        <dbReference type="ARBA" id="ARBA00006484"/>
    </source>
</evidence>
<dbReference type="PRINTS" id="PR00080">
    <property type="entry name" value="SDRFAMILY"/>
</dbReference>
<comment type="similarity">
    <text evidence="1">Belongs to the short-chain dehydrogenases/reductases (SDR) family.</text>
</comment>
<dbReference type="FunFam" id="3.40.50.720:FF:000084">
    <property type="entry name" value="Short-chain dehydrogenase reductase"/>
    <property type="match status" value="1"/>
</dbReference>
<dbReference type="PRINTS" id="PR00081">
    <property type="entry name" value="GDHRDH"/>
</dbReference>
<dbReference type="InterPro" id="IPR036291">
    <property type="entry name" value="NAD(P)-bd_dom_sf"/>
</dbReference>
<gene>
    <name evidence="3" type="ORF">BGE01nite_54420</name>
</gene>
<protein>
    <submittedName>
        <fullName evidence="3">2-deoxy-D-gluconate 3-dehydrogenase</fullName>
    </submittedName>
</protein>
<keyword evidence="4" id="KW-1185">Reference proteome</keyword>
<name>A0A512MIL8_9BACT</name>
<dbReference type="InterPro" id="IPR050259">
    <property type="entry name" value="SDR"/>
</dbReference>
<sequence>MSSPLFDLSGKCALVTGGSKGLGKAMARGFSEAGADVFISSRSAEELQAAAAEISAGLNVRVEWMVADMADRAQVKALAAEAEKRLGKVDILVNNAGINNPQAIDEITDEVWDKNVEVDLTSVMGLTRAIVPGMKARKWGRVIHISSVLGVGGRLKRNVYCACKAALIGLARASALDLGPYGITVNCLCPGPFLTDMPGKLLNDEEKKYFSDRTALKRWAAPRELAGPALMLASDAGSYITGEALVVDGGAAVNVL</sequence>
<dbReference type="SUPFAM" id="SSF51735">
    <property type="entry name" value="NAD(P)-binding Rossmann-fold domains"/>
    <property type="match status" value="1"/>
</dbReference>
<evidence type="ECO:0000313" key="4">
    <source>
        <dbReference type="Proteomes" id="UP000321577"/>
    </source>
</evidence>
<dbReference type="Proteomes" id="UP000321577">
    <property type="component" value="Unassembled WGS sequence"/>
</dbReference>
<proteinExistence type="inferred from homology"/>
<dbReference type="InterPro" id="IPR002347">
    <property type="entry name" value="SDR_fam"/>
</dbReference>
<dbReference type="Gene3D" id="3.40.50.720">
    <property type="entry name" value="NAD(P)-binding Rossmann-like Domain"/>
    <property type="match status" value="1"/>
</dbReference>
<accession>A0A512MIL8</accession>
<comment type="caution">
    <text evidence="3">The sequence shown here is derived from an EMBL/GenBank/DDBJ whole genome shotgun (WGS) entry which is preliminary data.</text>
</comment>
<dbReference type="PANTHER" id="PTHR42879">
    <property type="entry name" value="3-OXOACYL-(ACYL-CARRIER-PROTEIN) REDUCTASE"/>
    <property type="match status" value="1"/>
</dbReference>
<evidence type="ECO:0000259" key="2">
    <source>
        <dbReference type="SMART" id="SM00822"/>
    </source>
</evidence>
<dbReference type="SMART" id="SM00822">
    <property type="entry name" value="PKS_KR"/>
    <property type="match status" value="1"/>
</dbReference>
<dbReference type="OrthoDB" id="9803333at2"/>
<dbReference type="EMBL" id="BKAG01000073">
    <property type="protein sequence ID" value="GEP46151.1"/>
    <property type="molecule type" value="Genomic_DNA"/>
</dbReference>
<dbReference type="AlphaFoldDB" id="A0A512MIL8"/>
<dbReference type="InterPro" id="IPR057326">
    <property type="entry name" value="KR_dom"/>
</dbReference>
<dbReference type="Pfam" id="PF13561">
    <property type="entry name" value="adh_short_C2"/>
    <property type="match status" value="1"/>
</dbReference>